<dbReference type="Pfam" id="PF02798">
    <property type="entry name" value="GST_N"/>
    <property type="match status" value="1"/>
</dbReference>
<dbReference type="EC" id="2.5.1.18" evidence="2"/>
<dbReference type="SUPFAM" id="SSF47616">
    <property type="entry name" value="GST C-terminal domain-like"/>
    <property type="match status" value="1"/>
</dbReference>
<sequence>MAAEAAALKVHGIILSPPVQRVIACLKEKELDYEFNQINLQTGEHKQQPFISLNPFGKVPAFEDKDLKLFESRAITQYVAQTYADSGTRLVPTNPKEVAIMSVWVEVEAHHFDPAAFKLNYELVIKLILGKVTDEAAVAEHEAALGKVLDVYEGRLAASKYLAGDSFTLADLHHAPLVNSLMGTRSKDLFESRAHVRAWAADILARPAWAKVQELINQFLQQNFPKAT</sequence>
<dbReference type="OrthoDB" id="422574at2759"/>
<evidence type="ECO:0000256" key="1">
    <source>
        <dbReference type="ARBA" id="ARBA00010128"/>
    </source>
</evidence>
<dbReference type="SFLD" id="SFLDS00019">
    <property type="entry name" value="Glutathione_Transferase_(cytos"/>
    <property type="match status" value="1"/>
</dbReference>
<dbReference type="PROSITE" id="PS50405">
    <property type="entry name" value="GST_CTER"/>
    <property type="match status" value="1"/>
</dbReference>
<gene>
    <name evidence="8" type="ORF">CCAM_LOCUS1407</name>
</gene>
<dbReference type="EMBL" id="OOIL02000038">
    <property type="protein sequence ID" value="VFQ59631.1"/>
    <property type="molecule type" value="Genomic_DNA"/>
</dbReference>
<reference evidence="8 9" key="1">
    <citation type="submission" date="2018-04" db="EMBL/GenBank/DDBJ databases">
        <authorList>
            <person name="Vogel A."/>
        </authorList>
    </citation>
    <scope>NUCLEOTIDE SEQUENCE [LARGE SCALE GENOMIC DNA]</scope>
</reference>
<dbReference type="InterPro" id="IPR040079">
    <property type="entry name" value="Glutathione_S-Trfase"/>
</dbReference>
<name>A0A484K1E1_9ASTE</name>
<dbReference type="GO" id="GO:0009407">
    <property type="term" value="P:toxin catabolic process"/>
    <property type="evidence" value="ECO:0007669"/>
    <property type="project" value="UniProtKB-ARBA"/>
</dbReference>
<keyword evidence="9" id="KW-1185">Reference proteome</keyword>
<dbReference type="Gene3D" id="1.20.1050.10">
    <property type="match status" value="1"/>
</dbReference>
<dbReference type="CDD" id="cd03187">
    <property type="entry name" value="GST_C_Phi"/>
    <property type="match status" value="1"/>
</dbReference>
<comment type="similarity">
    <text evidence="1">Belongs to the GST superfamily. Phi family.</text>
</comment>
<dbReference type="PANTHER" id="PTHR43900:SF27">
    <property type="entry name" value="GLUTATHIONE S-TRANSFERASE-LIKE"/>
    <property type="match status" value="1"/>
</dbReference>
<evidence type="ECO:0000256" key="5">
    <source>
        <dbReference type="ARBA" id="ARBA00081070"/>
    </source>
</evidence>
<dbReference type="AlphaFoldDB" id="A0A484K1E1"/>
<evidence type="ECO:0000259" key="7">
    <source>
        <dbReference type="PROSITE" id="PS50405"/>
    </source>
</evidence>
<dbReference type="Pfam" id="PF00043">
    <property type="entry name" value="GST_C"/>
    <property type="match status" value="1"/>
</dbReference>
<dbReference type="FunFam" id="1.20.1050.10:FF:000004">
    <property type="entry name" value="Glutathione S-transferase F2"/>
    <property type="match status" value="1"/>
</dbReference>
<feature type="domain" description="GST C-terminal" evidence="7">
    <location>
        <begin position="94"/>
        <end position="224"/>
    </location>
</feature>
<dbReference type="PROSITE" id="PS50404">
    <property type="entry name" value="GST_NTER"/>
    <property type="match status" value="1"/>
</dbReference>
<dbReference type="InterPro" id="IPR004046">
    <property type="entry name" value="GST_C"/>
</dbReference>
<evidence type="ECO:0000256" key="3">
    <source>
        <dbReference type="ARBA" id="ARBA00022679"/>
    </source>
</evidence>
<proteinExistence type="inferred from homology"/>
<dbReference type="GO" id="GO:0004364">
    <property type="term" value="F:glutathione transferase activity"/>
    <property type="evidence" value="ECO:0007669"/>
    <property type="project" value="UniProtKB-EC"/>
</dbReference>
<dbReference type="PANTHER" id="PTHR43900">
    <property type="entry name" value="GLUTATHIONE S-TRANSFERASE RHO"/>
    <property type="match status" value="1"/>
</dbReference>
<accession>A0A484K1E1</accession>
<evidence type="ECO:0000256" key="4">
    <source>
        <dbReference type="ARBA" id="ARBA00047960"/>
    </source>
</evidence>
<protein>
    <recommendedName>
        <fullName evidence="2">glutathione transferase</fullName>
        <ecNumber evidence="2">2.5.1.18</ecNumber>
    </recommendedName>
    <alternativeName>
        <fullName evidence="5">GST class-phi</fullName>
    </alternativeName>
</protein>
<comment type="catalytic activity">
    <reaction evidence="4">
        <text>RX + glutathione = an S-substituted glutathione + a halide anion + H(+)</text>
        <dbReference type="Rhea" id="RHEA:16437"/>
        <dbReference type="ChEBI" id="CHEBI:15378"/>
        <dbReference type="ChEBI" id="CHEBI:16042"/>
        <dbReference type="ChEBI" id="CHEBI:17792"/>
        <dbReference type="ChEBI" id="CHEBI:57925"/>
        <dbReference type="ChEBI" id="CHEBI:90779"/>
        <dbReference type="EC" id="2.5.1.18"/>
    </reaction>
</comment>
<evidence type="ECO:0000313" key="9">
    <source>
        <dbReference type="Proteomes" id="UP000595140"/>
    </source>
</evidence>
<dbReference type="SFLD" id="SFLDG00358">
    <property type="entry name" value="Main_(cytGST)"/>
    <property type="match status" value="1"/>
</dbReference>
<feature type="domain" description="GST N-terminal" evidence="6">
    <location>
        <begin position="6"/>
        <end position="87"/>
    </location>
</feature>
<evidence type="ECO:0000259" key="6">
    <source>
        <dbReference type="PROSITE" id="PS50404"/>
    </source>
</evidence>
<dbReference type="InterPro" id="IPR034347">
    <property type="entry name" value="GST_Phi_C"/>
</dbReference>
<dbReference type="InterPro" id="IPR010987">
    <property type="entry name" value="Glutathione-S-Trfase_C-like"/>
</dbReference>
<dbReference type="InterPro" id="IPR004045">
    <property type="entry name" value="Glutathione_S-Trfase_N"/>
</dbReference>
<dbReference type="GO" id="GO:0005737">
    <property type="term" value="C:cytoplasm"/>
    <property type="evidence" value="ECO:0007669"/>
    <property type="project" value="TreeGrafter"/>
</dbReference>
<dbReference type="GO" id="GO:0043295">
    <property type="term" value="F:glutathione binding"/>
    <property type="evidence" value="ECO:0007669"/>
    <property type="project" value="TreeGrafter"/>
</dbReference>
<dbReference type="SUPFAM" id="SSF52833">
    <property type="entry name" value="Thioredoxin-like"/>
    <property type="match status" value="1"/>
</dbReference>
<dbReference type="FunFam" id="3.40.30.10:FF:000016">
    <property type="entry name" value="Glutathione S-transferase F2"/>
    <property type="match status" value="1"/>
</dbReference>
<keyword evidence="3" id="KW-0808">Transferase</keyword>
<dbReference type="Proteomes" id="UP000595140">
    <property type="component" value="Unassembled WGS sequence"/>
</dbReference>
<dbReference type="GO" id="GO:0006749">
    <property type="term" value="P:glutathione metabolic process"/>
    <property type="evidence" value="ECO:0007669"/>
    <property type="project" value="TreeGrafter"/>
</dbReference>
<evidence type="ECO:0000256" key="2">
    <source>
        <dbReference type="ARBA" id="ARBA00012452"/>
    </source>
</evidence>
<dbReference type="SFLD" id="SFLDG01154">
    <property type="entry name" value="Main.5:_Phi-like"/>
    <property type="match status" value="1"/>
</dbReference>
<organism evidence="8 9">
    <name type="scientific">Cuscuta campestris</name>
    <dbReference type="NCBI Taxonomy" id="132261"/>
    <lineage>
        <taxon>Eukaryota</taxon>
        <taxon>Viridiplantae</taxon>
        <taxon>Streptophyta</taxon>
        <taxon>Embryophyta</taxon>
        <taxon>Tracheophyta</taxon>
        <taxon>Spermatophyta</taxon>
        <taxon>Magnoliopsida</taxon>
        <taxon>eudicotyledons</taxon>
        <taxon>Gunneridae</taxon>
        <taxon>Pentapetalae</taxon>
        <taxon>asterids</taxon>
        <taxon>lamiids</taxon>
        <taxon>Solanales</taxon>
        <taxon>Convolvulaceae</taxon>
        <taxon>Cuscuteae</taxon>
        <taxon>Cuscuta</taxon>
        <taxon>Cuscuta subgen. Grammica</taxon>
        <taxon>Cuscuta sect. Cleistogrammica</taxon>
    </lineage>
</organism>
<evidence type="ECO:0000313" key="8">
    <source>
        <dbReference type="EMBL" id="VFQ59631.1"/>
    </source>
</evidence>
<dbReference type="Gene3D" id="3.40.30.10">
    <property type="entry name" value="Glutaredoxin"/>
    <property type="match status" value="1"/>
</dbReference>
<dbReference type="InterPro" id="IPR036282">
    <property type="entry name" value="Glutathione-S-Trfase_C_sf"/>
</dbReference>
<dbReference type="InterPro" id="IPR036249">
    <property type="entry name" value="Thioredoxin-like_sf"/>
</dbReference>